<dbReference type="PROSITE" id="PS50853">
    <property type="entry name" value="FN3"/>
    <property type="match status" value="3"/>
</dbReference>
<keyword evidence="6" id="KW-1185">Reference proteome</keyword>
<reference evidence="7" key="1">
    <citation type="submission" date="2016-11" db="UniProtKB">
        <authorList>
            <consortium name="WormBaseParasite"/>
        </authorList>
    </citation>
    <scope>IDENTIFICATION</scope>
</reference>
<organism evidence="6 7">
    <name type="scientific">Heterorhabditis bacteriophora</name>
    <name type="common">Entomopathogenic nematode worm</name>
    <dbReference type="NCBI Taxonomy" id="37862"/>
    <lineage>
        <taxon>Eukaryota</taxon>
        <taxon>Metazoa</taxon>
        <taxon>Ecdysozoa</taxon>
        <taxon>Nematoda</taxon>
        <taxon>Chromadorea</taxon>
        <taxon>Rhabditida</taxon>
        <taxon>Rhabditina</taxon>
        <taxon>Rhabditomorpha</taxon>
        <taxon>Strongyloidea</taxon>
        <taxon>Heterorhabditidae</taxon>
        <taxon>Heterorhabditis</taxon>
    </lineage>
</organism>
<dbReference type="InterPro" id="IPR013783">
    <property type="entry name" value="Ig-like_fold"/>
</dbReference>
<dbReference type="InterPro" id="IPR003961">
    <property type="entry name" value="FN3_dom"/>
</dbReference>
<dbReference type="PANTHER" id="PTHR44170">
    <property type="entry name" value="PROTEIN SIDEKICK"/>
    <property type="match status" value="1"/>
</dbReference>
<dbReference type="AlphaFoldDB" id="A0A1I7XGE3"/>
<dbReference type="InterPro" id="IPR036179">
    <property type="entry name" value="Ig-like_dom_sf"/>
</dbReference>
<feature type="compositionally biased region" description="Polar residues" evidence="3">
    <location>
        <begin position="335"/>
        <end position="344"/>
    </location>
</feature>
<dbReference type="Pfam" id="PF13927">
    <property type="entry name" value="Ig_3"/>
    <property type="match status" value="1"/>
</dbReference>
<feature type="region of interest" description="Disordered" evidence="3">
    <location>
        <begin position="326"/>
        <end position="348"/>
    </location>
</feature>
<evidence type="ECO:0000259" key="5">
    <source>
        <dbReference type="PROSITE" id="PS50853"/>
    </source>
</evidence>
<sequence>MLQQHSSLAGTRREYSVEYAVFEVPLAVRLVITDPVIEKPPEETEVEPSQPIHFRCVADGRPMPSVSYSWLPINTTESGDEPVPIPINADLNHEHRYNSIQVYSTTSTKRILLCQARNPDGTVEDKHIFIVNKPGSPPRNIITIVDPDNRVTITWEPPKYPNGDISKYNVYLTGDPSKPVDQWQLFTASDPEVLRIEFQRGELEPDTPYYLKIAAVNPAGEGVHSDPTHFDTVSGAPVDAPKDILPSVDEDNSIDITWSGPSEPNGPIKAYTIYIAPEDGTADDDYKNWQRIEVPTSDDHGTVSLDKDQYDIKPNTLYKVRISATNDLSEGPPSESITLETGSGETPPVITLTPPNNTVSVEPKGSVTIVCTATGIPQPYVKWILENGEEINGKNLQLSNLVKDTSLMPHIGPGSPPNEIVLLPMPNQVVNVEWTTPDEVNGKITSYIIHYGEVTEGEKEPGEWKTSEVGGADVNYQLPKLNPKSSYVVVVQAVSDRGPGIKSEPQVIRTLPLVTIEFNAPYDPENATKHIKDFIIQYTSEDPPTEETEWKELKFTDPDDSDGFATVPIDGENFNPDTKYYVKIIPRGEIDGPPSELTVFTTGDGGIYSFHY</sequence>
<feature type="domain" description="Fibronectin type-III" evidence="5">
    <location>
        <begin position="240"/>
        <end position="344"/>
    </location>
</feature>
<dbReference type="GO" id="GO:0098609">
    <property type="term" value="P:cell-cell adhesion"/>
    <property type="evidence" value="ECO:0007669"/>
    <property type="project" value="TreeGrafter"/>
</dbReference>
<dbReference type="Pfam" id="PF00041">
    <property type="entry name" value="fn3"/>
    <property type="match status" value="3"/>
</dbReference>
<name>A0A1I7XGE3_HETBA</name>
<feature type="domain" description="Fibronectin type-III" evidence="5">
    <location>
        <begin position="137"/>
        <end position="235"/>
    </location>
</feature>
<dbReference type="Gene3D" id="2.60.40.10">
    <property type="entry name" value="Immunoglobulins"/>
    <property type="match status" value="6"/>
</dbReference>
<dbReference type="WBParaSite" id="Hba_16815">
    <property type="protein sequence ID" value="Hba_16815"/>
    <property type="gene ID" value="Hba_16815"/>
</dbReference>
<dbReference type="PANTHER" id="PTHR44170:SF56">
    <property type="entry name" value="FIBRONECTIN TYPE-III DOMAIN-CONTAINING PROTEIN"/>
    <property type="match status" value="1"/>
</dbReference>
<evidence type="ECO:0000256" key="2">
    <source>
        <dbReference type="ARBA" id="ARBA00023157"/>
    </source>
</evidence>
<dbReference type="SUPFAM" id="SSF49265">
    <property type="entry name" value="Fibronectin type III"/>
    <property type="match status" value="2"/>
</dbReference>
<dbReference type="InterPro" id="IPR007110">
    <property type="entry name" value="Ig-like_dom"/>
</dbReference>
<dbReference type="InterPro" id="IPR036116">
    <property type="entry name" value="FN3_sf"/>
</dbReference>
<keyword evidence="2" id="KW-1015">Disulfide bond</keyword>
<evidence type="ECO:0000259" key="4">
    <source>
        <dbReference type="PROSITE" id="PS50835"/>
    </source>
</evidence>
<feature type="domain" description="Fibronectin type-III" evidence="5">
    <location>
        <begin position="416"/>
        <end position="513"/>
    </location>
</feature>
<feature type="domain" description="Ig-like" evidence="4">
    <location>
        <begin position="35"/>
        <end position="129"/>
    </location>
</feature>
<feature type="domain" description="Ig-like" evidence="4">
    <location>
        <begin position="348"/>
        <end position="383"/>
    </location>
</feature>
<evidence type="ECO:0000313" key="6">
    <source>
        <dbReference type="Proteomes" id="UP000095283"/>
    </source>
</evidence>
<protein>
    <submittedName>
        <fullName evidence="7">Fibronectin type-III domain-containing protein</fullName>
    </submittedName>
</protein>
<accession>A0A1I7XGE3</accession>
<dbReference type="SMART" id="SM00060">
    <property type="entry name" value="FN3"/>
    <property type="match status" value="4"/>
</dbReference>
<proteinExistence type="predicted"/>
<dbReference type="CDD" id="cd00063">
    <property type="entry name" value="FN3"/>
    <property type="match status" value="3"/>
</dbReference>
<keyword evidence="1" id="KW-0677">Repeat</keyword>
<evidence type="ECO:0000256" key="1">
    <source>
        <dbReference type="ARBA" id="ARBA00022737"/>
    </source>
</evidence>
<dbReference type="PROSITE" id="PS50835">
    <property type="entry name" value="IG_LIKE"/>
    <property type="match status" value="2"/>
</dbReference>
<evidence type="ECO:0000256" key="3">
    <source>
        <dbReference type="SAM" id="MobiDB-lite"/>
    </source>
</evidence>
<dbReference type="SUPFAM" id="SSF48726">
    <property type="entry name" value="Immunoglobulin"/>
    <property type="match status" value="2"/>
</dbReference>
<dbReference type="Proteomes" id="UP000095283">
    <property type="component" value="Unplaced"/>
</dbReference>
<evidence type="ECO:0000313" key="7">
    <source>
        <dbReference type="WBParaSite" id="Hba_16815"/>
    </source>
</evidence>